<dbReference type="Proteomes" id="UP000887564">
    <property type="component" value="Unplaced"/>
</dbReference>
<keyword evidence="1" id="KW-1185">Reference proteome</keyword>
<protein>
    <submittedName>
        <fullName evidence="2">Uncharacterized protein</fullName>
    </submittedName>
</protein>
<dbReference type="AlphaFoldDB" id="A0A914RNQ1"/>
<accession>A0A914RNQ1</accession>
<organism evidence="1 2">
    <name type="scientific">Parascaris equorum</name>
    <name type="common">Equine roundworm</name>
    <dbReference type="NCBI Taxonomy" id="6256"/>
    <lineage>
        <taxon>Eukaryota</taxon>
        <taxon>Metazoa</taxon>
        <taxon>Ecdysozoa</taxon>
        <taxon>Nematoda</taxon>
        <taxon>Chromadorea</taxon>
        <taxon>Rhabditida</taxon>
        <taxon>Spirurina</taxon>
        <taxon>Ascaridomorpha</taxon>
        <taxon>Ascaridoidea</taxon>
        <taxon>Ascarididae</taxon>
        <taxon>Parascaris</taxon>
    </lineage>
</organism>
<proteinExistence type="predicted"/>
<evidence type="ECO:0000313" key="1">
    <source>
        <dbReference type="Proteomes" id="UP000887564"/>
    </source>
</evidence>
<name>A0A914RNQ1_PAREQ</name>
<sequence length="206" mass="23446">MIASATDRPNVRKVVVVFTTKDELCSYQQKTMKKQEVELTALDDNPCAVASRITESGNILLTVGIKFDGALYFPQLNLGSQYCSTKYCPGKEAFKNWISLDEGNFAHFILLFSTLNFAANCYCLSPYVQYKRDEACVEEHLLMCLVRTRRHLSQIVDNLNVVHIHTLKKLNYYLEIQTPHHVSGSWLALEAINGVYQWNGENVCLD</sequence>
<dbReference type="WBParaSite" id="PEQ_0000800201-mRNA-1">
    <property type="protein sequence ID" value="PEQ_0000800201-mRNA-1"/>
    <property type="gene ID" value="PEQ_0000800201"/>
</dbReference>
<evidence type="ECO:0000313" key="2">
    <source>
        <dbReference type="WBParaSite" id="PEQ_0000800201-mRNA-1"/>
    </source>
</evidence>
<reference evidence="2" key="1">
    <citation type="submission" date="2022-11" db="UniProtKB">
        <authorList>
            <consortium name="WormBaseParasite"/>
        </authorList>
    </citation>
    <scope>IDENTIFICATION</scope>
</reference>